<evidence type="ECO:0008006" key="3">
    <source>
        <dbReference type="Google" id="ProtNLM"/>
    </source>
</evidence>
<dbReference type="RefSeq" id="WP_317706084.1">
    <property type="nucleotide sequence ID" value="NZ_AP024714.1"/>
</dbReference>
<evidence type="ECO:0000313" key="2">
    <source>
        <dbReference type="Proteomes" id="UP001321825"/>
    </source>
</evidence>
<dbReference type="Proteomes" id="UP001321825">
    <property type="component" value="Chromosome"/>
</dbReference>
<dbReference type="InterPro" id="IPR032488">
    <property type="entry name" value="DUF5049"/>
</dbReference>
<gene>
    <name evidence="1" type="ORF">MIT9_P0726</name>
</gene>
<keyword evidence="2" id="KW-1185">Reference proteome</keyword>
<dbReference type="AlphaFoldDB" id="A0AAU9C0R3"/>
<dbReference type="EMBL" id="AP024714">
    <property type="protein sequence ID" value="BCX81148.1"/>
    <property type="molecule type" value="Genomic_DNA"/>
</dbReference>
<dbReference type="Pfam" id="PF16468">
    <property type="entry name" value="DUF5049"/>
    <property type="match status" value="1"/>
</dbReference>
<evidence type="ECO:0000313" key="1">
    <source>
        <dbReference type="EMBL" id="BCX81148.1"/>
    </source>
</evidence>
<name>A0AAU9C0R3_9GAMM</name>
<proteinExistence type="predicted"/>
<accession>A0AAU9C0R3</accession>
<reference evidence="2" key="1">
    <citation type="journal article" date="2024" name="Int. J. Syst. Evol. Microbiol.">
        <title>Methylomarinovum tepidoasis sp. nov., a moderately thermophilic methanotroph of the family Methylothermaceae isolated from a deep-sea hydrothermal field.</title>
        <authorList>
            <person name="Hirayama H."/>
            <person name="Takaki Y."/>
            <person name="Abe M."/>
            <person name="Miyazaki M."/>
            <person name="Uematsu K."/>
            <person name="Matsui Y."/>
            <person name="Takai K."/>
        </authorList>
    </citation>
    <scope>NUCLEOTIDE SEQUENCE [LARGE SCALE GENOMIC DNA]</scope>
    <source>
        <strain evidence="2">IT-9</strain>
    </source>
</reference>
<sequence>MKVLIKNTALDGRPLDGDGEVFTGRSPLDVVLAMKGATLFSDHRDCEDYIDMVLRNAKMLAGIELVVKGETIEEKAASFLDALVAGGLAEFPDDTAKEESTARRHVPGVRVPAAVLEGILAVRRCGLTNMLDRPVVADLAEKLGFPDAARWIETHPRDYAEGVFRGFEAEEGGGR</sequence>
<dbReference type="KEGG" id="mcau:MIT9_P0726"/>
<organism evidence="1 2">
    <name type="scientific">Methylomarinovum caldicuralii</name>
    <dbReference type="NCBI Taxonomy" id="438856"/>
    <lineage>
        <taxon>Bacteria</taxon>
        <taxon>Pseudomonadati</taxon>
        <taxon>Pseudomonadota</taxon>
        <taxon>Gammaproteobacteria</taxon>
        <taxon>Methylococcales</taxon>
        <taxon>Methylothermaceae</taxon>
        <taxon>Methylomarinovum</taxon>
    </lineage>
</organism>
<protein>
    <recommendedName>
        <fullName evidence="3">DUF5049 domain-containing protein</fullName>
    </recommendedName>
</protein>